<dbReference type="GO" id="GO:0006355">
    <property type="term" value="P:regulation of DNA-templated transcription"/>
    <property type="evidence" value="ECO:0007669"/>
    <property type="project" value="InterPro"/>
</dbReference>
<keyword evidence="5" id="KW-0007">Acetylation</keyword>
<gene>
    <name evidence="10" type="ORF">INT46_010259</name>
</gene>
<evidence type="ECO:0000256" key="8">
    <source>
        <dbReference type="ARBA" id="ARBA00023242"/>
    </source>
</evidence>
<dbReference type="OrthoDB" id="3361892at2759"/>
<dbReference type="GO" id="GO:0032931">
    <property type="term" value="F:histone H3K56 acetyltransferase activity"/>
    <property type="evidence" value="ECO:0007669"/>
    <property type="project" value="TreeGrafter"/>
</dbReference>
<keyword evidence="11" id="KW-1185">Reference proteome</keyword>
<evidence type="ECO:0000256" key="2">
    <source>
        <dbReference type="ARBA" id="ARBA00013184"/>
    </source>
</evidence>
<dbReference type="GO" id="GO:0006974">
    <property type="term" value="P:DNA damage response"/>
    <property type="evidence" value="ECO:0007669"/>
    <property type="project" value="UniProtKB-KW"/>
</dbReference>
<dbReference type="SMART" id="SM01250">
    <property type="entry name" value="KAT11"/>
    <property type="match status" value="1"/>
</dbReference>
<accession>A0A8H7QUJ0</accession>
<dbReference type="InterPro" id="IPR051236">
    <property type="entry name" value="HAT_RTT109-like"/>
</dbReference>
<dbReference type="EC" id="2.3.1.48" evidence="2"/>
<dbReference type="InterPro" id="IPR016849">
    <property type="entry name" value="Rtt109"/>
</dbReference>
<reference evidence="10" key="1">
    <citation type="submission" date="2020-12" db="EMBL/GenBank/DDBJ databases">
        <title>Metabolic potential, ecology and presence of endohyphal bacteria is reflected in genomic diversity of Mucoromycotina.</title>
        <authorList>
            <person name="Muszewska A."/>
            <person name="Okrasinska A."/>
            <person name="Steczkiewicz K."/>
            <person name="Drgas O."/>
            <person name="Orlowska M."/>
            <person name="Perlinska-Lenart U."/>
            <person name="Aleksandrzak-Piekarczyk T."/>
            <person name="Szatraj K."/>
            <person name="Zielenkiewicz U."/>
            <person name="Pilsyk S."/>
            <person name="Malc E."/>
            <person name="Mieczkowski P."/>
            <person name="Kruszewska J.S."/>
            <person name="Biernat P."/>
            <person name="Pawlowska J."/>
        </authorList>
    </citation>
    <scope>NUCLEOTIDE SEQUENCE</scope>
    <source>
        <strain evidence="10">CBS 226.32</strain>
    </source>
</reference>
<dbReference type="AlphaFoldDB" id="A0A8H7QUJ0"/>
<evidence type="ECO:0000313" key="11">
    <source>
        <dbReference type="Proteomes" id="UP000650833"/>
    </source>
</evidence>
<evidence type="ECO:0000256" key="7">
    <source>
        <dbReference type="ARBA" id="ARBA00023163"/>
    </source>
</evidence>
<dbReference type="PANTHER" id="PTHR31571">
    <property type="entry name" value="ALTERED INHERITANCE OF MITOCHONDRIA PROTEIN 6"/>
    <property type="match status" value="1"/>
</dbReference>
<evidence type="ECO:0000256" key="9">
    <source>
        <dbReference type="ARBA" id="ARBA00048940"/>
    </source>
</evidence>
<dbReference type="Proteomes" id="UP000650833">
    <property type="component" value="Unassembled WGS sequence"/>
</dbReference>
<organism evidence="10 11">
    <name type="scientific">Mucor plumbeus</name>
    <dbReference type="NCBI Taxonomy" id="97098"/>
    <lineage>
        <taxon>Eukaryota</taxon>
        <taxon>Fungi</taxon>
        <taxon>Fungi incertae sedis</taxon>
        <taxon>Mucoromycota</taxon>
        <taxon>Mucoromycotina</taxon>
        <taxon>Mucoromycetes</taxon>
        <taxon>Mucorales</taxon>
        <taxon>Mucorineae</taxon>
        <taxon>Mucoraceae</taxon>
        <taxon>Mucor</taxon>
    </lineage>
</organism>
<sequence>MTFESNLNKNLENIGQETTFEVHDIKSNSFKCSTPLIKSHKGETCCQHRLIIVSTPIEGFLTGLETYEYILLSSDSNEKSKHITYISKVDTTKTWKQYQGLTARVVQSYISSLPNSSSVFVFARAQPQYLFAKSAENKAKSVLNDRQLVSWWLSVFNKLSIKCEGWWSVPGIDDVNSALIEIGAKKRGWKPSEKVNWNYGTSYAQDAIAVQVIPRFDDDAKSRLLKNTKEQDITVNDFWNILSFGEECGSGKITGFFELRLSDEILGTNNESNNNVKNKDFTLFWNKFMSLDFHSDETNVESTKSTMQFIKEIFPDIEPMKIKSKASIGTNIHANNTSADKRPAVNMLSGGFIKRKKV</sequence>
<comment type="subcellular location">
    <subcellularLocation>
        <location evidence="1">Nucleus</location>
    </subcellularLocation>
</comment>
<evidence type="ECO:0000256" key="5">
    <source>
        <dbReference type="ARBA" id="ARBA00022990"/>
    </source>
</evidence>
<comment type="caution">
    <text evidence="10">The sequence shown here is derived from an EMBL/GenBank/DDBJ whole genome shotgun (WGS) entry which is preliminary data.</text>
</comment>
<dbReference type="EMBL" id="JAEPRC010000368">
    <property type="protein sequence ID" value="KAG2199019.1"/>
    <property type="molecule type" value="Genomic_DNA"/>
</dbReference>
<evidence type="ECO:0000256" key="3">
    <source>
        <dbReference type="ARBA" id="ARBA00022679"/>
    </source>
</evidence>
<keyword evidence="4" id="KW-0227">DNA damage</keyword>
<proteinExistence type="predicted"/>
<keyword evidence="3" id="KW-0808">Transferase</keyword>
<keyword evidence="7" id="KW-0804">Transcription</keyword>
<evidence type="ECO:0000256" key="1">
    <source>
        <dbReference type="ARBA" id="ARBA00004123"/>
    </source>
</evidence>
<dbReference type="PROSITE" id="PS51728">
    <property type="entry name" value="RTT109_HAT"/>
    <property type="match status" value="1"/>
</dbReference>
<keyword evidence="6" id="KW-0805">Transcription regulation</keyword>
<dbReference type="Pfam" id="PF08214">
    <property type="entry name" value="HAT_KAT11"/>
    <property type="match status" value="1"/>
</dbReference>
<dbReference type="GO" id="GO:0005634">
    <property type="term" value="C:nucleus"/>
    <property type="evidence" value="ECO:0007669"/>
    <property type="project" value="UniProtKB-SubCell"/>
</dbReference>
<dbReference type="InterPro" id="IPR013178">
    <property type="entry name" value="Histone_AcTrfase_Rtt109/CBP"/>
</dbReference>
<name>A0A8H7QUJ0_9FUNG</name>
<evidence type="ECO:0000256" key="4">
    <source>
        <dbReference type="ARBA" id="ARBA00022763"/>
    </source>
</evidence>
<evidence type="ECO:0000256" key="6">
    <source>
        <dbReference type="ARBA" id="ARBA00023015"/>
    </source>
</evidence>
<keyword evidence="8" id="KW-0539">Nucleus</keyword>
<dbReference type="PANTHER" id="PTHR31571:SF2">
    <property type="entry name" value="HISTONE ACETYLTRANSFERASE RTT109"/>
    <property type="match status" value="1"/>
</dbReference>
<comment type="catalytic activity">
    <reaction evidence="9">
        <text>L-lysyl-[histone] + acetyl-CoA = N(6)-acetyl-L-lysyl-[histone] + CoA + H(+)</text>
        <dbReference type="Rhea" id="RHEA:21992"/>
        <dbReference type="Rhea" id="RHEA-COMP:9845"/>
        <dbReference type="Rhea" id="RHEA-COMP:11338"/>
        <dbReference type="ChEBI" id="CHEBI:15378"/>
        <dbReference type="ChEBI" id="CHEBI:29969"/>
        <dbReference type="ChEBI" id="CHEBI:57287"/>
        <dbReference type="ChEBI" id="CHEBI:57288"/>
        <dbReference type="ChEBI" id="CHEBI:61930"/>
        <dbReference type="EC" id="2.3.1.48"/>
    </reaction>
    <physiologicalReaction direction="left-to-right" evidence="9">
        <dbReference type="Rhea" id="RHEA:21993"/>
    </physiologicalReaction>
</comment>
<evidence type="ECO:0000313" key="10">
    <source>
        <dbReference type="EMBL" id="KAG2199019.1"/>
    </source>
</evidence>
<protein>
    <recommendedName>
        <fullName evidence="2">histone acetyltransferase</fullName>
        <ecNumber evidence="2">2.3.1.48</ecNumber>
    </recommendedName>
</protein>